<proteinExistence type="predicted"/>
<accession>A0ACB9L952</accession>
<sequence>MSLLAAERSFETKRREFFLSNPLYLRRRRKVRPPLSPFGLSSSGVFPGIAREVHWRKVMGSEIDILEGRLTSLLHQLQSECGILNRMIYKNKNQHRRCSYFQYLLKVRRDVRLLQLANLEEIVRSCFLVIRGDRPKQKVHLLESLKRRKCDGEKYNFMERLLGVARLLAQMVEPMLKAATYPSTVSMLFLTASSVNWLF</sequence>
<dbReference type="Proteomes" id="UP000828941">
    <property type="component" value="Chromosome 12"/>
</dbReference>
<gene>
    <name evidence="1" type="ORF">L6164_029376</name>
</gene>
<protein>
    <submittedName>
        <fullName evidence="1">Uncharacterized protein</fullName>
    </submittedName>
</protein>
<comment type="caution">
    <text evidence="1">The sequence shown here is derived from an EMBL/GenBank/DDBJ whole genome shotgun (WGS) entry which is preliminary data.</text>
</comment>
<reference evidence="1 2" key="1">
    <citation type="journal article" date="2022" name="DNA Res.">
        <title>Chromosomal-level genome assembly of the orchid tree Bauhinia variegata (Leguminosae; Cercidoideae) supports the allotetraploid origin hypothesis of Bauhinia.</title>
        <authorList>
            <person name="Zhong Y."/>
            <person name="Chen Y."/>
            <person name="Zheng D."/>
            <person name="Pang J."/>
            <person name="Liu Y."/>
            <person name="Luo S."/>
            <person name="Meng S."/>
            <person name="Qian L."/>
            <person name="Wei D."/>
            <person name="Dai S."/>
            <person name="Zhou R."/>
        </authorList>
    </citation>
    <scope>NUCLEOTIDE SEQUENCE [LARGE SCALE GENOMIC DNA]</scope>
    <source>
        <strain evidence="1">BV-YZ2020</strain>
    </source>
</reference>
<evidence type="ECO:0000313" key="1">
    <source>
        <dbReference type="EMBL" id="KAI4306065.1"/>
    </source>
</evidence>
<name>A0ACB9L952_BAUVA</name>
<evidence type="ECO:0000313" key="2">
    <source>
        <dbReference type="Proteomes" id="UP000828941"/>
    </source>
</evidence>
<organism evidence="1 2">
    <name type="scientific">Bauhinia variegata</name>
    <name type="common">Purple orchid tree</name>
    <name type="synonym">Phanera variegata</name>
    <dbReference type="NCBI Taxonomy" id="167791"/>
    <lineage>
        <taxon>Eukaryota</taxon>
        <taxon>Viridiplantae</taxon>
        <taxon>Streptophyta</taxon>
        <taxon>Embryophyta</taxon>
        <taxon>Tracheophyta</taxon>
        <taxon>Spermatophyta</taxon>
        <taxon>Magnoliopsida</taxon>
        <taxon>eudicotyledons</taxon>
        <taxon>Gunneridae</taxon>
        <taxon>Pentapetalae</taxon>
        <taxon>rosids</taxon>
        <taxon>fabids</taxon>
        <taxon>Fabales</taxon>
        <taxon>Fabaceae</taxon>
        <taxon>Cercidoideae</taxon>
        <taxon>Cercideae</taxon>
        <taxon>Bauhiniinae</taxon>
        <taxon>Bauhinia</taxon>
    </lineage>
</organism>
<dbReference type="EMBL" id="CM039437">
    <property type="protein sequence ID" value="KAI4306065.1"/>
    <property type="molecule type" value="Genomic_DNA"/>
</dbReference>
<keyword evidence="2" id="KW-1185">Reference proteome</keyword>